<dbReference type="Gene3D" id="2.40.33.20">
    <property type="entry name" value="PK beta-barrel domain-like"/>
    <property type="match status" value="1"/>
</dbReference>
<dbReference type="InterPro" id="IPR005302">
    <property type="entry name" value="MoCF_Sase_C"/>
</dbReference>
<accession>A0A3D9SKI1</accession>
<reference evidence="2 3" key="1">
    <citation type="submission" date="2018-08" db="EMBL/GenBank/DDBJ databases">
        <title>Sequencing the genomes of 1000 actinobacteria strains.</title>
        <authorList>
            <person name="Klenk H.-P."/>
        </authorList>
    </citation>
    <scope>NUCLEOTIDE SEQUENCE [LARGE SCALE GENOMIC DNA]</scope>
    <source>
        <strain evidence="2 3">DSM 43927</strain>
    </source>
</reference>
<dbReference type="InterPro" id="IPR011037">
    <property type="entry name" value="Pyrv_Knase-like_insert_dom_sf"/>
</dbReference>
<evidence type="ECO:0000313" key="3">
    <source>
        <dbReference type="Proteomes" id="UP000256661"/>
    </source>
</evidence>
<feature type="domain" description="MOSC" evidence="1">
    <location>
        <begin position="114"/>
        <end position="260"/>
    </location>
</feature>
<dbReference type="Pfam" id="PF03476">
    <property type="entry name" value="MOSC_N"/>
    <property type="match status" value="1"/>
</dbReference>
<sequence>MVVVTALHIYPVKSAAGVTLTEAQMNMTGLRHDRAFMLIRPDGRHLSQREAPGLAQVHPEYDGAKLTVHTTLAPTPLICEPIDGPARRVTVHGRPCQGIDQGDEAAAWFTAALGRPCRLVPFTGTRSTTRGDGTLTYADGAPLSVLSTESLNDLNRRLDSPLPIDRFRPNLVLTGLGPYGEDTATRLRLGTTEIELTAFCGRCLILNTDQRTARRERTPLHTLAGYRTRTSEAGRAIVFGRLAVPRVPGPLSVGDRVTVLESDPVTALDSSALRPSSPAQA</sequence>
<comment type="caution">
    <text evidence="2">The sequence shown here is derived from an EMBL/GenBank/DDBJ whole genome shotgun (WGS) entry which is preliminary data.</text>
</comment>
<dbReference type="SUPFAM" id="SSF141673">
    <property type="entry name" value="MOSC N-terminal domain-like"/>
    <property type="match status" value="1"/>
</dbReference>
<dbReference type="AlphaFoldDB" id="A0A3D9SKI1"/>
<dbReference type="GO" id="GO:0030151">
    <property type="term" value="F:molybdenum ion binding"/>
    <property type="evidence" value="ECO:0007669"/>
    <property type="project" value="InterPro"/>
</dbReference>
<evidence type="ECO:0000313" key="2">
    <source>
        <dbReference type="EMBL" id="REE96388.1"/>
    </source>
</evidence>
<dbReference type="PANTHER" id="PTHR14237">
    <property type="entry name" value="MOLYBDOPTERIN COFACTOR SULFURASE MOSC"/>
    <property type="match status" value="1"/>
</dbReference>
<dbReference type="EMBL" id="QTTT01000001">
    <property type="protein sequence ID" value="REE96388.1"/>
    <property type="molecule type" value="Genomic_DNA"/>
</dbReference>
<dbReference type="PROSITE" id="PS51340">
    <property type="entry name" value="MOSC"/>
    <property type="match status" value="1"/>
</dbReference>
<gene>
    <name evidence="2" type="ORF">DFJ69_1821</name>
</gene>
<evidence type="ECO:0000259" key="1">
    <source>
        <dbReference type="PROSITE" id="PS51340"/>
    </source>
</evidence>
<dbReference type="PANTHER" id="PTHR14237:SF19">
    <property type="entry name" value="MITOCHONDRIAL AMIDOXIME REDUCING COMPONENT 1"/>
    <property type="match status" value="1"/>
</dbReference>
<proteinExistence type="predicted"/>
<protein>
    <recommendedName>
        <fullName evidence="1">MOSC domain-containing protein</fullName>
    </recommendedName>
</protein>
<keyword evidence="3" id="KW-1185">Reference proteome</keyword>
<name>A0A3D9SKI1_9ACTN</name>
<dbReference type="Pfam" id="PF03473">
    <property type="entry name" value="MOSC"/>
    <property type="match status" value="1"/>
</dbReference>
<dbReference type="RefSeq" id="WP_116022038.1">
    <property type="nucleotide sequence ID" value="NZ_QTTT01000001.1"/>
</dbReference>
<dbReference type="GO" id="GO:0030170">
    <property type="term" value="F:pyridoxal phosphate binding"/>
    <property type="evidence" value="ECO:0007669"/>
    <property type="project" value="InterPro"/>
</dbReference>
<dbReference type="OrthoDB" id="9793178at2"/>
<dbReference type="Proteomes" id="UP000256661">
    <property type="component" value="Unassembled WGS sequence"/>
</dbReference>
<dbReference type="InterPro" id="IPR005303">
    <property type="entry name" value="MOCOS_middle"/>
</dbReference>
<dbReference type="SUPFAM" id="SSF50800">
    <property type="entry name" value="PK beta-barrel domain-like"/>
    <property type="match status" value="1"/>
</dbReference>
<organism evidence="2 3">
    <name type="scientific">Thermomonospora umbrina</name>
    <dbReference type="NCBI Taxonomy" id="111806"/>
    <lineage>
        <taxon>Bacteria</taxon>
        <taxon>Bacillati</taxon>
        <taxon>Actinomycetota</taxon>
        <taxon>Actinomycetes</taxon>
        <taxon>Streptosporangiales</taxon>
        <taxon>Thermomonosporaceae</taxon>
        <taxon>Thermomonospora</taxon>
    </lineage>
</organism>
<dbReference type="GO" id="GO:0003824">
    <property type="term" value="F:catalytic activity"/>
    <property type="evidence" value="ECO:0007669"/>
    <property type="project" value="InterPro"/>
</dbReference>